<sequence length="152" mass="16545">MAIATYSPKDVKVIIGIAPMIGFADGSFVDIEFNEEAFKPFTGADGNHARTKNANESGKITIKLSQTSPCNDILSVIHNVDRETGNGIVPIIIKDNYGTTLVVGAECYIEKSPKIGYGKEIEAREWVFYVAKLKMHLGGNNVYGQLYDGGNK</sequence>
<dbReference type="Proteomes" id="UP000437748">
    <property type="component" value="Unassembled WGS sequence"/>
</dbReference>
<dbReference type="EMBL" id="WFLM01000009">
    <property type="protein sequence ID" value="KAB8035840.1"/>
    <property type="molecule type" value="Genomic_DNA"/>
</dbReference>
<dbReference type="NCBIfam" id="NF047581">
    <property type="entry name" value="gp105_phage_fam"/>
    <property type="match status" value="1"/>
</dbReference>
<dbReference type="AlphaFoldDB" id="A0A6N6VQA9"/>
<evidence type="ECO:0000313" key="2">
    <source>
        <dbReference type="Proteomes" id="UP000437748"/>
    </source>
</evidence>
<evidence type="ECO:0000313" key="1">
    <source>
        <dbReference type="EMBL" id="KAB8035840.1"/>
    </source>
</evidence>
<keyword evidence="2" id="KW-1185">Reference proteome</keyword>
<accession>A0A6N6VQA9</accession>
<dbReference type="OrthoDB" id="327609at2"/>
<organism evidence="1 2">
    <name type="scientific">Silvanigrella paludirubra</name>
    <dbReference type="NCBI Taxonomy" id="2499159"/>
    <lineage>
        <taxon>Bacteria</taxon>
        <taxon>Pseudomonadati</taxon>
        <taxon>Bdellovibrionota</taxon>
        <taxon>Oligoflexia</taxon>
        <taxon>Silvanigrellales</taxon>
        <taxon>Silvanigrellaceae</taxon>
        <taxon>Silvanigrella</taxon>
    </lineage>
</organism>
<gene>
    <name evidence="1" type="ORF">GCL60_16555</name>
</gene>
<dbReference type="RefSeq" id="WP_153421865.1">
    <property type="nucleotide sequence ID" value="NZ_WFLM01000009.1"/>
</dbReference>
<reference evidence="1 2" key="1">
    <citation type="submission" date="2019-10" db="EMBL/GenBank/DDBJ databases">
        <title>New species of Slilvanegrellaceae.</title>
        <authorList>
            <person name="Pitt A."/>
            <person name="Hahn M.W."/>
        </authorList>
    </citation>
    <scope>NUCLEOTIDE SEQUENCE [LARGE SCALE GENOMIC DNA]</scope>
    <source>
        <strain evidence="1 2">SP-Ram-0.45-NSY-1</strain>
    </source>
</reference>
<comment type="caution">
    <text evidence="1">The sequence shown here is derived from an EMBL/GenBank/DDBJ whole genome shotgun (WGS) entry which is preliminary data.</text>
</comment>
<name>A0A6N6VQA9_9BACT</name>
<protein>
    <submittedName>
        <fullName evidence="1">DUF3277 family protein</fullName>
    </submittedName>
</protein>
<dbReference type="Pfam" id="PF11681">
    <property type="entry name" value="Phage_Tube_PhiTE"/>
    <property type="match status" value="1"/>
</dbReference>
<proteinExistence type="predicted"/>
<dbReference type="InterPro" id="IPR021695">
    <property type="entry name" value="Phage_KPP10_Orf10"/>
</dbReference>